<dbReference type="AlphaFoldDB" id="A0A1V6NW62"/>
<keyword evidence="3 7" id="KW-0479">Metal-binding</keyword>
<keyword evidence="5 7" id="KW-0408">Iron</keyword>
<dbReference type="EMBL" id="MDYL01000031">
    <property type="protein sequence ID" value="OQD68762.1"/>
    <property type="molecule type" value="Genomic_DNA"/>
</dbReference>
<dbReference type="Pfam" id="PF00067">
    <property type="entry name" value="p450"/>
    <property type="match status" value="1"/>
</dbReference>
<dbReference type="InterPro" id="IPR050364">
    <property type="entry name" value="Cytochrome_P450_fung"/>
</dbReference>
<keyword evidence="8" id="KW-0732">Signal</keyword>
<name>A0A1V6NW62_PENDC</name>
<evidence type="ECO:0000256" key="2">
    <source>
        <dbReference type="ARBA" id="ARBA00010617"/>
    </source>
</evidence>
<comment type="caution">
    <text evidence="9">The sequence shown here is derived from an EMBL/GenBank/DDBJ whole genome shotgun (WGS) entry which is preliminary data.</text>
</comment>
<dbReference type="SUPFAM" id="SSF48264">
    <property type="entry name" value="Cytochrome P450"/>
    <property type="match status" value="1"/>
</dbReference>
<gene>
    <name evidence="9" type="ORF">PENDEC_c031G04224</name>
</gene>
<dbReference type="Gene3D" id="1.10.630.10">
    <property type="entry name" value="Cytochrome P450"/>
    <property type="match status" value="1"/>
</dbReference>
<evidence type="ECO:0000313" key="10">
    <source>
        <dbReference type="Proteomes" id="UP000191522"/>
    </source>
</evidence>
<evidence type="ECO:0000256" key="4">
    <source>
        <dbReference type="ARBA" id="ARBA00023002"/>
    </source>
</evidence>
<dbReference type="PANTHER" id="PTHR46300">
    <property type="entry name" value="P450, PUTATIVE (EUROFUNG)-RELATED-RELATED"/>
    <property type="match status" value="1"/>
</dbReference>
<keyword evidence="7" id="KW-0349">Heme</keyword>
<dbReference type="InterPro" id="IPR001128">
    <property type="entry name" value="Cyt_P450"/>
</dbReference>
<dbReference type="PANTHER" id="PTHR46300:SF2">
    <property type="entry name" value="CYTOCHROME P450 MONOOXYGENASE ALNH-RELATED"/>
    <property type="match status" value="1"/>
</dbReference>
<dbReference type="GO" id="GO:0020037">
    <property type="term" value="F:heme binding"/>
    <property type="evidence" value="ECO:0007669"/>
    <property type="project" value="InterPro"/>
</dbReference>
<dbReference type="OrthoDB" id="1103324at2759"/>
<evidence type="ECO:0000256" key="1">
    <source>
        <dbReference type="ARBA" id="ARBA00001971"/>
    </source>
</evidence>
<feature type="binding site" description="axial binding residue" evidence="7">
    <location>
        <position position="437"/>
    </location>
    <ligand>
        <name>heme</name>
        <dbReference type="ChEBI" id="CHEBI:30413"/>
    </ligand>
    <ligandPart>
        <name>Fe</name>
        <dbReference type="ChEBI" id="CHEBI:18248"/>
    </ligandPart>
</feature>
<evidence type="ECO:0008006" key="11">
    <source>
        <dbReference type="Google" id="ProtNLM"/>
    </source>
</evidence>
<evidence type="ECO:0000256" key="5">
    <source>
        <dbReference type="ARBA" id="ARBA00023004"/>
    </source>
</evidence>
<sequence>MSFKLYTAVACLCFALYRLCKLGRRPPNYPPGPPTLPLIGNLHQMPSKNGHLRFQKWAQEYGPVYSLMLGTKVMIVLNTDQAVKDLLDKQSSIYSSRPDMYLGQIVSGGLRVLLMQYGDTWRMIRKMVHSILNIKAARSYVPYQDLENKQMLHGLMSEPDLFIDHIRRYTNSLTTQMVFGFRTTGIDDPKLKRLFEGFEKFCEVTGTSTAVLIDLFPILKSLPNFMLPLREYSKRLHEQERDLYVGHWMNIKRSIKAGTAKPCFCVDLLKAQDAQGFSDDLAGYISGSLLEAGSDTTAATLVGFVQAMVVFPEVQRKAQEEIDRVCGDRLPTMEDEPNLQYIRGCVKESMRWMPTDILGVPHAVLKDDEYMGYLIPKGASVIYNVWSIHMDPNRHPNPRRFDPSRYADDYQTAGEAASNPDPSKRDQFVFGAGRRICQGMHIAERSLFLGISRMLWGFKFEKARDENGNEITPDIGKLTEGLFVLPQPFPARIIPRSQKHAEKVHAEWAECQPLLDSNMQWKEVPKGMVFSTYNPERMDEEVPGT</sequence>
<protein>
    <recommendedName>
        <fullName evidence="11">Cytochrome P450</fullName>
    </recommendedName>
</protein>
<dbReference type="PRINTS" id="PR00463">
    <property type="entry name" value="EP450I"/>
</dbReference>
<dbReference type="InterPro" id="IPR036396">
    <property type="entry name" value="Cyt_P450_sf"/>
</dbReference>
<dbReference type="CDD" id="cd11065">
    <property type="entry name" value="CYP64-like"/>
    <property type="match status" value="1"/>
</dbReference>
<comment type="cofactor">
    <cofactor evidence="1 7">
        <name>heme</name>
        <dbReference type="ChEBI" id="CHEBI:30413"/>
    </cofactor>
</comment>
<keyword evidence="6" id="KW-0503">Monooxygenase</keyword>
<evidence type="ECO:0000256" key="6">
    <source>
        <dbReference type="ARBA" id="ARBA00023033"/>
    </source>
</evidence>
<keyword evidence="4" id="KW-0560">Oxidoreductase</keyword>
<keyword evidence="10" id="KW-1185">Reference proteome</keyword>
<dbReference type="OMA" id="WTLGTLH"/>
<evidence type="ECO:0000256" key="7">
    <source>
        <dbReference type="PIRSR" id="PIRSR602401-1"/>
    </source>
</evidence>
<feature type="signal peptide" evidence="8">
    <location>
        <begin position="1"/>
        <end position="22"/>
    </location>
</feature>
<dbReference type="GO" id="GO:0004497">
    <property type="term" value="F:monooxygenase activity"/>
    <property type="evidence" value="ECO:0007669"/>
    <property type="project" value="UniProtKB-KW"/>
</dbReference>
<dbReference type="GO" id="GO:0016705">
    <property type="term" value="F:oxidoreductase activity, acting on paired donors, with incorporation or reduction of molecular oxygen"/>
    <property type="evidence" value="ECO:0007669"/>
    <property type="project" value="InterPro"/>
</dbReference>
<dbReference type="Proteomes" id="UP000191522">
    <property type="component" value="Unassembled WGS sequence"/>
</dbReference>
<comment type="similarity">
    <text evidence="2">Belongs to the cytochrome P450 family.</text>
</comment>
<evidence type="ECO:0000256" key="3">
    <source>
        <dbReference type="ARBA" id="ARBA00022723"/>
    </source>
</evidence>
<evidence type="ECO:0000313" key="9">
    <source>
        <dbReference type="EMBL" id="OQD68762.1"/>
    </source>
</evidence>
<evidence type="ECO:0000256" key="8">
    <source>
        <dbReference type="SAM" id="SignalP"/>
    </source>
</evidence>
<accession>A0A1V6NW62</accession>
<feature type="chain" id="PRO_5012121923" description="Cytochrome P450" evidence="8">
    <location>
        <begin position="23"/>
        <end position="545"/>
    </location>
</feature>
<dbReference type="PRINTS" id="PR00385">
    <property type="entry name" value="P450"/>
</dbReference>
<organism evidence="9 10">
    <name type="scientific">Penicillium decumbens</name>
    <dbReference type="NCBI Taxonomy" id="69771"/>
    <lineage>
        <taxon>Eukaryota</taxon>
        <taxon>Fungi</taxon>
        <taxon>Dikarya</taxon>
        <taxon>Ascomycota</taxon>
        <taxon>Pezizomycotina</taxon>
        <taxon>Eurotiomycetes</taxon>
        <taxon>Eurotiomycetidae</taxon>
        <taxon>Eurotiales</taxon>
        <taxon>Aspergillaceae</taxon>
        <taxon>Penicillium</taxon>
    </lineage>
</organism>
<dbReference type="GO" id="GO:0043386">
    <property type="term" value="P:mycotoxin biosynthetic process"/>
    <property type="evidence" value="ECO:0007669"/>
    <property type="project" value="UniProtKB-ARBA"/>
</dbReference>
<dbReference type="STRING" id="69771.A0A1V6NW62"/>
<proteinExistence type="inferred from homology"/>
<reference evidence="10" key="1">
    <citation type="journal article" date="2017" name="Nat. Microbiol.">
        <title>Global analysis of biosynthetic gene clusters reveals vast potential of secondary metabolite production in Penicillium species.</title>
        <authorList>
            <person name="Nielsen J.C."/>
            <person name="Grijseels S."/>
            <person name="Prigent S."/>
            <person name="Ji B."/>
            <person name="Dainat J."/>
            <person name="Nielsen K.F."/>
            <person name="Frisvad J.C."/>
            <person name="Workman M."/>
            <person name="Nielsen J."/>
        </authorList>
    </citation>
    <scope>NUCLEOTIDE SEQUENCE [LARGE SCALE GENOMIC DNA]</scope>
    <source>
        <strain evidence="10">IBT 11843</strain>
    </source>
</reference>
<dbReference type="InterPro" id="IPR002401">
    <property type="entry name" value="Cyt_P450_E_grp-I"/>
</dbReference>
<dbReference type="GO" id="GO:0005506">
    <property type="term" value="F:iron ion binding"/>
    <property type="evidence" value="ECO:0007669"/>
    <property type="project" value="InterPro"/>
</dbReference>